<protein>
    <recommendedName>
        <fullName evidence="10">USP domain-containing protein</fullName>
    </recommendedName>
</protein>
<dbReference type="CTD" id="20205783"/>
<keyword evidence="2" id="KW-0833">Ubl conjugation pathway</keyword>
<evidence type="ECO:0000259" key="5">
    <source>
        <dbReference type="Pfam" id="PF22900"/>
    </source>
</evidence>
<evidence type="ECO:0000256" key="3">
    <source>
        <dbReference type="ARBA" id="ARBA00022801"/>
    </source>
</evidence>
<dbReference type="InterPro" id="IPR056850">
    <property type="entry name" value="ARM_UBP34_24_USP9X_Y"/>
</dbReference>
<evidence type="ECO:0000259" key="6">
    <source>
        <dbReference type="Pfam" id="PF25010"/>
    </source>
</evidence>
<name>T1FAD4_HELRO</name>
<dbReference type="KEGG" id="hro:HELRODRAFT_176291"/>
<dbReference type="GO" id="GO:0005634">
    <property type="term" value="C:nucleus"/>
    <property type="evidence" value="ECO:0000318"/>
    <property type="project" value="GO_Central"/>
</dbReference>
<dbReference type="PANTHER" id="PTHR23107">
    <property type="entry name" value="SYNOVIAL SARCOMA ASSOCIATED SS18 PROTEIN"/>
    <property type="match status" value="1"/>
</dbReference>
<accession>T1FAD4</accession>
<dbReference type="HOGENOM" id="CLU_000331_0_0_1"/>
<dbReference type="RefSeq" id="XP_009021994.1">
    <property type="nucleotide sequence ID" value="XM_009023746.1"/>
</dbReference>
<keyword evidence="9" id="KW-1185">Reference proteome</keyword>
<keyword evidence="1" id="KW-0645">Protease</keyword>
<dbReference type="eggNOG" id="KOG1866">
    <property type="taxonomic scope" value="Eukaryota"/>
</dbReference>
<evidence type="ECO:0000256" key="4">
    <source>
        <dbReference type="SAM" id="MobiDB-lite"/>
    </source>
</evidence>
<feature type="region of interest" description="Disordered" evidence="4">
    <location>
        <begin position="893"/>
        <end position="936"/>
    </location>
</feature>
<dbReference type="GO" id="GO:0006508">
    <property type="term" value="P:proteolysis"/>
    <property type="evidence" value="ECO:0007669"/>
    <property type="project" value="UniProtKB-KW"/>
</dbReference>
<dbReference type="GO" id="GO:0008233">
    <property type="term" value="F:peptidase activity"/>
    <property type="evidence" value="ECO:0007669"/>
    <property type="project" value="UniProtKB-KW"/>
</dbReference>
<feature type="compositionally biased region" description="Low complexity" evidence="4">
    <location>
        <begin position="927"/>
        <end position="936"/>
    </location>
</feature>
<dbReference type="Pfam" id="PF25010">
    <property type="entry name" value="ARM_UBP24_USP9X-Y"/>
    <property type="match status" value="1"/>
</dbReference>
<dbReference type="OMA" id="FHIGTWH"/>
<organism evidence="8 9">
    <name type="scientific">Helobdella robusta</name>
    <name type="common">Californian leech</name>
    <dbReference type="NCBI Taxonomy" id="6412"/>
    <lineage>
        <taxon>Eukaryota</taxon>
        <taxon>Metazoa</taxon>
        <taxon>Spiralia</taxon>
        <taxon>Lophotrochozoa</taxon>
        <taxon>Annelida</taxon>
        <taxon>Clitellata</taxon>
        <taxon>Hirudinea</taxon>
        <taxon>Rhynchobdellida</taxon>
        <taxon>Glossiphoniidae</taxon>
        <taxon>Helobdella</taxon>
    </lineage>
</organism>
<evidence type="ECO:0000313" key="7">
    <source>
        <dbReference type="EMBL" id="ESN99989.1"/>
    </source>
</evidence>
<dbReference type="STRING" id="6412.T1FAD4"/>
<dbReference type="Proteomes" id="UP000015101">
    <property type="component" value="Unassembled WGS sequence"/>
</dbReference>
<evidence type="ECO:0000313" key="9">
    <source>
        <dbReference type="Proteomes" id="UP000015101"/>
    </source>
</evidence>
<evidence type="ECO:0000313" key="8">
    <source>
        <dbReference type="EnsemblMetazoa" id="HelroP176291"/>
    </source>
</evidence>
<dbReference type="EMBL" id="AMQM01005608">
    <property type="status" value="NOT_ANNOTATED_CDS"/>
    <property type="molecule type" value="Genomic_DNA"/>
</dbReference>
<feature type="compositionally biased region" description="Polar residues" evidence="4">
    <location>
        <begin position="893"/>
        <end position="918"/>
    </location>
</feature>
<evidence type="ECO:0000256" key="1">
    <source>
        <dbReference type="ARBA" id="ARBA00022670"/>
    </source>
</evidence>
<dbReference type="Pfam" id="PF22900">
    <property type="entry name" value="UCH_UBL1"/>
    <property type="match status" value="1"/>
</dbReference>
<dbReference type="GO" id="GO:0045944">
    <property type="term" value="P:positive regulation of transcription by RNA polymerase II"/>
    <property type="evidence" value="ECO:0000318"/>
    <property type="project" value="GO_Central"/>
</dbReference>
<reference evidence="9" key="1">
    <citation type="submission" date="2012-12" db="EMBL/GenBank/DDBJ databases">
        <authorList>
            <person name="Hellsten U."/>
            <person name="Grimwood J."/>
            <person name="Chapman J.A."/>
            <person name="Shapiro H."/>
            <person name="Aerts A."/>
            <person name="Otillar R.P."/>
            <person name="Terry A.Y."/>
            <person name="Boore J.L."/>
            <person name="Simakov O."/>
            <person name="Marletaz F."/>
            <person name="Cho S.-J."/>
            <person name="Edsinger-Gonzales E."/>
            <person name="Havlak P."/>
            <person name="Kuo D.-H."/>
            <person name="Larsson T."/>
            <person name="Lv J."/>
            <person name="Arendt D."/>
            <person name="Savage R."/>
            <person name="Osoegawa K."/>
            <person name="de Jong P."/>
            <person name="Lindberg D.R."/>
            <person name="Seaver E.C."/>
            <person name="Weisblat D.A."/>
            <person name="Putnam N.H."/>
            <person name="Grigoriev I.V."/>
            <person name="Rokhsar D.S."/>
        </authorList>
    </citation>
    <scope>NUCLEOTIDE SEQUENCE</scope>
</reference>
<proteinExistence type="predicted"/>
<dbReference type="FunCoup" id="T1FAD4">
    <property type="interactions" value="1538"/>
</dbReference>
<dbReference type="PANTHER" id="PTHR23107:SF34">
    <property type="entry name" value="HTH LA-TYPE RNA-BINDING DOMAIN-CONTAINING PROTEIN"/>
    <property type="match status" value="1"/>
</dbReference>
<keyword evidence="3" id="KW-0378">Hydrolase</keyword>
<evidence type="ECO:0008006" key="10">
    <source>
        <dbReference type="Google" id="ProtNLM"/>
    </source>
</evidence>
<dbReference type="EnsemblMetazoa" id="HelroT176291">
    <property type="protein sequence ID" value="HelroP176291"/>
    <property type="gene ID" value="HelroG176291"/>
</dbReference>
<dbReference type="InParanoid" id="T1FAD4"/>
<feature type="domain" description="UBP34/UBP24/USP9X/USP9Y-like ARM repeat region" evidence="6">
    <location>
        <begin position="381"/>
        <end position="802"/>
    </location>
</feature>
<reference evidence="8" key="3">
    <citation type="submission" date="2015-06" db="UniProtKB">
        <authorList>
            <consortium name="EnsemblMetazoa"/>
        </authorList>
    </citation>
    <scope>IDENTIFICATION</scope>
</reference>
<dbReference type="EMBL" id="KB097026">
    <property type="protein sequence ID" value="ESN99989.1"/>
    <property type="molecule type" value="Genomic_DNA"/>
</dbReference>
<feature type="domain" description="UBP24/USP9X/USP9Y ubiquitin-like" evidence="5">
    <location>
        <begin position="976"/>
        <end position="1060"/>
    </location>
</feature>
<gene>
    <name evidence="8" type="primary">20205783</name>
    <name evidence="7" type="ORF">HELRODRAFT_176291</name>
</gene>
<dbReference type="OrthoDB" id="289038at2759"/>
<dbReference type="GeneID" id="20205783"/>
<dbReference type="GO" id="GO:0003713">
    <property type="term" value="F:transcription coactivator activity"/>
    <property type="evidence" value="ECO:0000318"/>
    <property type="project" value="GO_Central"/>
</dbReference>
<evidence type="ECO:0000256" key="2">
    <source>
        <dbReference type="ARBA" id="ARBA00022786"/>
    </source>
</evidence>
<dbReference type="InterPro" id="IPR055176">
    <property type="entry name" value="UBP24/USP9X/USP9Y_UBL"/>
</dbReference>
<sequence>MTIVTNPSPTGDEPDNIIANAANSTSQQIIPTAMEHQQTVNASSQTAPQTTTTSVTTNGLTTNIVSVVSELVSDQSAKADISVTASVAENVNLLVPVQEVSDKETASPLILPSCAQREAEPDFPHVELGKLDEMINRQRWVVPVLPGNELEVLLDASIDLCRRGLDTKSEACQRFFREGLTISFTKVLTDDAVSGWKTEIHKCILKNSEKLVELCVLKLDQDWFPLLDLLAIVFNPNCKFHSFNANKLPERLMSELDEEVFAKPFSDQRPQRGWLVDLINLFGSLDGFKILLERFNSNLSIPVVAALIRPFGICAEMLTVSTLEKYFMPIVEKITLYLDNLTDDELKREAKMEAKNDTLSNIINSLKCVVARLPNQEEKVKSLEMFRLQIIFRLLQISSFNGKMNALNEINKLITSISYNINKHSQSDCDDWLTPEKIAEWLGNNDVLSIVLRDSLHQPQYVEKLEKIVRFMIKEKALNLQDLDRIWEAQTGKHEAIVKNVHDLLAKLAWDFTPLQLDHLFECFQASWGHASKKQREKLLELIRRLAEDDKEGIMANKVLVLLWSLAQSEDVSTDIMDQALVAHIKILDYSCSQVSSQDRDTQKMTWVAKFVEELKKDRMVLPALKQIREICQLFTEAPPTHSHLQRPQTNYRNKVISYLHNQFTIVKLVSDSLEVYMDRARKYAKEHPDEDPSKIFPDGRFNHHQQVNDRLKFLRFLLKDGQLWLCKPQANQIWTTLAENAVYPMDRENCFKWYSKLMGDEPDLDPEITKEFFQQYILKFDPALLTESGMICFERFFRFINLKDGKFYPKRRGGYFMENLNLLGVEYLWRVVSYSPDEVAEKGILLLKDVYTNLGAQLQAKQVEIHEDFLQDCLNRLKAMYDTVKALQKFDSTNKQQPSKQLSPTQQNHISQSPKSSQEQLDEDQQQQQMRQHEQQIQQEANRMIRILTVLKVYIVECDEAYCEERAILPLVRACRGKQVNLIIRCPNQGRPIDDIELWSHTNETIGNVRRQLASRMKGNNFKVELCLNGDVIDPCNDRKLVSQLGAHDKIQLTVKYLQVGTHNPSSPDSSSGSSIGSMHNIYEGPNIEAENCLPGVLLAHKLMYTNFLFNLADLGCQLDVPMLRDCAREILKFMPADSNAVERLIKICKEHVNRHPLEKPIIIAPDLEALFFGPGPSQVLYYLDVMHSILVPATSNSANVTWNFQKNFLLSGGVPLCLKIISSDDFLQNSDPTTKRSCYLTCLKILKLIMPAVGYGYIQMVSDAMQNNTTNLVALTPTMHAHAVLLQKAFMNIPNPNENIIKSWSLKLGQELSLKITGVLPNEVVLKALQRIIWSCFNEPSSLTSSPSSLLVKLSESDWKVAGDGSVYGNYDMDYQDADEVNLCHESLELLTVCIVLCQESVDVICKDKAWQTFIISLLLGCKNRSIRIMASDQFYQVATNVTSSNNKLVIYFITLLFTLLSDNAAMLSPEYFNLLCRLLNYTCEFGIPLNQAEALLNQEIVWLKRLRVRD</sequence>
<reference evidence="7 9" key="2">
    <citation type="journal article" date="2013" name="Nature">
        <title>Insights into bilaterian evolution from three spiralian genomes.</title>
        <authorList>
            <person name="Simakov O."/>
            <person name="Marletaz F."/>
            <person name="Cho S.J."/>
            <person name="Edsinger-Gonzales E."/>
            <person name="Havlak P."/>
            <person name="Hellsten U."/>
            <person name="Kuo D.H."/>
            <person name="Larsson T."/>
            <person name="Lv J."/>
            <person name="Arendt D."/>
            <person name="Savage R."/>
            <person name="Osoegawa K."/>
            <person name="de Jong P."/>
            <person name="Grimwood J."/>
            <person name="Chapman J.A."/>
            <person name="Shapiro H."/>
            <person name="Aerts A."/>
            <person name="Otillar R.P."/>
            <person name="Terry A.Y."/>
            <person name="Boore J.L."/>
            <person name="Grigoriev I.V."/>
            <person name="Lindberg D.R."/>
            <person name="Seaver E.C."/>
            <person name="Weisblat D.A."/>
            <person name="Putnam N.H."/>
            <person name="Rokhsar D.S."/>
        </authorList>
    </citation>
    <scope>NUCLEOTIDE SEQUENCE</scope>
</reference>